<dbReference type="AlphaFoldDB" id="R7UE27"/>
<evidence type="ECO:0000313" key="3">
    <source>
        <dbReference type="EnsemblMetazoa" id="CapteP186455"/>
    </source>
</evidence>
<proteinExistence type="predicted"/>
<gene>
    <name evidence="2" type="ORF">CAPTEDRAFT_186455</name>
</gene>
<accession>R7UE27</accession>
<dbReference type="HOGENOM" id="CLU_1157370_0_0_1"/>
<organism evidence="2">
    <name type="scientific">Capitella teleta</name>
    <name type="common">Polychaete worm</name>
    <dbReference type="NCBI Taxonomy" id="283909"/>
    <lineage>
        <taxon>Eukaryota</taxon>
        <taxon>Metazoa</taxon>
        <taxon>Spiralia</taxon>
        <taxon>Lophotrochozoa</taxon>
        <taxon>Annelida</taxon>
        <taxon>Polychaeta</taxon>
        <taxon>Sedentaria</taxon>
        <taxon>Scolecida</taxon>
        <taxon>Capitellidae</taxon>
        <taxon>Capitella</taxon>
    </lineage>
</organism>
<evidence type="ECO:0000313" key="2">
    <source>
        <dbReference type="EMBL" id="ELU02033.1"/>
    </source>
</evidence>
<reference evidence="4" key="1">
    <citation type="submission" date="2012-12" db="EMBL/GenBank/DDBJ databases">
        <authorList>
            <person name="Hellsten U."/>
            <person name="Grimwood J."/>
            <person name="Chapman J.A."/>
            <person name="Shapiro H."/>
            <person name="Aerts A."/>
            <person name="Otillar R.P."/>
            <person name="Terry A.Y."/>
            <person name="Boore J.L."/>
            <person name="Simakov O."/>
            <person name="Marletaz F."/>
            <person name="Cho S.-J."/>
            <person name="Edsinger-Gonzales E."/>
            <person name="Havlak P."/>
            <person name="Kuo D.-H."/>
            <person name="Larsson T."/>
            <person name="Lv J."/>
            <person name="Arendt D."/>
            <person name="Savage R."/>
            <person name="Osoegawa K."/>
            <person name="de Jong P."/>
            <person name="Lindberg D.R."/>
            <person name="Seaver E.C."/>
            <person name="Weisblat D.A."/>
            <person name="Putnam N.H."/>
            <person name="Grigoriev I.V."/>
            <person name="Rokhsar D.S."/>
        </authorList>
    </citation>
    <scope>NUCLEOTIDE SEQUENCE</scope>
    <source>
        <strain evidence="4">I ESC-2004</strain>
    </source>
</reference>
<dbReference type="OrthoDB" id="6070148at2759"/>
<dbReference type="EMBL" id="AMQN01009032">
    <property type="status" value="NOT_ANNOTATED_CDS"/>
    <property type="molecule type" value="Genomic_DNA"/>
</dbReference>
<evidence type="ECO:0000313" key="4">
    <source>
        <dbReference type="Proteomes" id="UP000014760"/>
    </source>
</evidence>
<keyword evidence="4" id="KW-1185">Reference proteome</keyword>
<dbReference type="EMBL" id="KB304447">
    <property type="protein sequence ID" value="ELU02033.1"/>
    <property type="molecule type" value="Genomic_DNA"/>
</dbReference>
<protein>
    <submittedName>
        <fullName evidence="2 3">Uncharacterized protein</fullName>
    </submittedName>
</protein>
<sequence>MYVADQGASSLMPKKKQRASTRSSRANSVVNVTAVTSDAADAPTPSTSTAEFDRIVDAVTDKSFDRLSQRISLLAPLTPPAASTSLACARGCRFQPVALSTPFQRHPCGAGSTELANAAISHLLSESPVHSGAINNSWFHRISAPLGAHVPVVVKAKIWGGRFFKMAHLLPSFREVASETTEGHRATRDKPPQTLKLHEFVSAFHTFVSIRCERFLNAAPGMLKHMESIQEMHKLFGPEA</sequence>
<dbReference type="EnsemblMetazoa" id="CapteT186455">
    <property type="protein sequence ID" value="CapteP186455"/>
    <property type="gene ID" value="CapteG186455"/>
</dbReference>
<reference evidence="3" key="3">
    <citation type="submission" date="2015-06" db="UniProtKB">
        <authorList>
            <consortium name="EnsemblMetazoa"/>
        </authorList>
    </citation>
    <scope>IDENTIFICATION</scope>
</reference>
<reference evidence="2 4" key="2">
    <citation type="journal article" date="2013" name="Nature">
        <title>Insights into bilaterian evolution from three spiralian genomes.</title>
        <authorList>
            <person name="Simakov O."/>
            <person name="Marletaz F."/>
            <person name="Cho S.J."/>
            <person name="Edsinger-Gonzales E."/>
            <person name="Havlak P."/>
            <person name="Hellsten U."/>
            <person name="Kuo D.H."/>
            <person name="Larsson T."/>
            <person name="Lv J."/>
            <person name="Arendt D."/>
            <person name="Savage R."/>
            <person name="Osoegawa K."/>
            <person name="de Jong P."/>
            <person name="Grimwood J."/>
            <person name="Chapman J.A."/>
            <person name="Shapiro H."/>
            <person name="Aerts A."/>
            <person name="Otillar R.P."/>
            <person name="Terry A.Y."/>
            <person name="Boore J.L."/>
            <person name="Grigoriev I.V."/>
            <person name="Lindberg D.R."/>
            <person name="Seaver E.C."/>
            <person name="Weisblat D.A."/>
            <person name="Putnam N.H."/>
            <person name="Rokhsar D.S."/>
        </authorList>
    </citation>
    <scope>NUCLEOTIDE SEQUENCE</scope>
    <source>
        <strain evidence="2 4">I ESC-2004</strain>
    </source>
</reference>
<dbReference type="EMBL" id="AMQN01009031">
    <property type="status" value="NOT_ANNOTATED_CDS"/>
    <property type="molecule type" value="Genomic_DNA"/>
</dbReference>
<feature type="region of interest" description="Disordered" evidence="1">
    <location>
        <begin position="1"/>
        <end position="27"/>
    </location>
</feature>
<dbReference type="Proteomes" id="UP000014760">
    <property type="component" value="Unassembled WGS sequence"/>
</dbReference>
<name>R7UE27_CAPTE</name>
<evidence type="ECO:0000256" key="1">
    <source>
        <dbReference type="SAM" id="MobiDB-lite"/>
    </source>
</evidence>